<dbReference type="GO" id="GO:0006605">
    <property type="term" value="P:protein targeting"/>
    <property type="evidence" value="ECO:0007669"/>
    <property type="project" value="UniProtKB-UniRule"/>
</dbReference>
<evidence type="ECO:0000256" key="6">
    <source>
        <dbReference type="ARBA" id="ARBA00022989"/>
    </source>
</evidence>
<comment type="subunit">
    <text evidence="9">Component of the Sec protein translocase complex. Heterotrimer consisting of SecY, SecE and SecG subunits. The heterotrimers can form oligomers, although 1 heterotrimer is thought to be able to translocate proteins. Interacts with the ribosome. Interacts with SecDF, and other proteins may be involved. Interacts with SecA.</text>
</comment>
<name>A0AAU7DIC4_9BACT</name>
<dbReference type="AlphaFoldDB" id="A0AAU7DIC4"/>
<dbReference type="PANTHER" id="PTHR33910:SF1">
    <property type="entry name" value="PROTEIN TRANSLOCASE SUBUNIT SECE"/>
    <property type="match status" value="1"/>
</dbReference>
<comment type="function">
    <text evidence="9">Essential subunit of the Sec protein translocation channel SecYEG. Clamps together the 2 halves of SecY. May contact the channel plug during translocation.</text>
</comment>
<dbReference type="PANTHER" id="PTHR33910">
    <property type="entry name" value="PROTEIN TRANSLOCASE SUBUNIT SECE"/>
    <property type="match status" value="1"/>
</dbReference>
<keyword evidence="6 9" id="KW-1133">Transmembrane helix</keyword>
<dbReference type="RefSeq" id="WP_348262322.1">
    <property type="nucleotide sequence ID" value="NZ_CP121196.1"/>
</dbReference>
<keyword evidence="2 9" id="KW-0813">Transport</keyword>
<evidence type="ECO:0000256" key="9">
    <source>
        <dbReference type="HAMAP-Rule" id="MF_00422"/>
    </source>
</evidence>
<dbReference type="GO" id="GO:0065002">
    <property type="term" value="P:intracellular protein transmembrane transport"/>
    <property type="evidence" value="ECO:0007669"/>
    <property type="project" value="UniProtKB-UniRule"/>
</dbReference>
<keyword evidence="8 9" id="KW-0472">Membrane</keyword>
<feature type="transmembrane region" description="Helical" evidence="9">
    <location>
        <begin position="59"/>
        <end position="79"/>
    </location>
</feature>
<accession>A0AAU7DIC4</accession>
<dbReference type="InterPro" id="IPR001901">
    <property type="entry name" value="Translocase_SecE/Sec61-g"/>
</dbReference>
<feature type="region of interest" description="Disordered" evidence="10">
    <location>
        <begin position="1"/>
        <end position="29"/>
    </location>
</feature>
<comment type="subcellular location">
    <subcellularLocation>
        <location evidence="9">Cell membrane</location>
        <topology evidence="9">Single-pass membrane protein</topology>
    </subcellularLocation>
    <subcellularLocation>
        <location evidence="1">Membrane</location>
    </subcellularLocation>
</comment>
<dbReference type="GO" id="GO:0043952">
    <property type="term" value="P:protein transport by the Sec complex"/>
    <property type="evidence" value="ECO:0007669"/>
    <property type="project" value="UniProtKB-UniRule"/>
</dbReference>
<evidence type="ECO:0000256" key="7">
    <source>
        <dbReference type="ARBA" id="ARBA00023010"/>
    </source>
</evidence>
<evidence type="ECO:0000256" key="10">
    <source>
        <dbReference type="SAM" id="MobiDB-lite"/>
    </source>
</evidence>
<evidence type="ECO:0000256" key="1">
    <source>
        <dbReference type="ARBA" id="ARBA00004370"/>
    </source>
</evidence>
<proteinExistence type="inferred from homology"/>
<protein>
    <recommendedName>
        <fullName evidence="9">Protein translocase subunit SecE</fullName>
    </recommendedName>
</protein>
<keyword evidence="5 9" id="KW-0653">Protein transport</keyword>
<comment type="similarity">
    <text evidence="9">Belongs to the SecE/SEC61-gamma family.</text>
</comment>
<keyword evidence="3 9" id="KW-1003">Cell membrane</keyword>
<evidence type="ECO:0000256" key="4">
    <source>
        <dbReference type="ARBA" id="ARBA00022692"/>
    </source>
</evidence>
<evidence type="ECO:0000256" key="8">
    <source>
        <dbReference type="ARBA" id="ARBA00023136"/>
    </source>
</evidence>
<dbReference type="GO" id="GO:0008320">
    <property type="term" value="F:protein transmembrane transporter activity"/>
    <property type="evidence" value="ECO:0007669"/>
    <property type="project" value="UniProtKB-UniRule"/>
</dbReference>
<gene>
    <name evidence="9 11" type="primary">secE</name>
    <name evidence="11" type="ORF">P8935_21280</name>
</gene>
<keyword evidence="7 9" id="KW-0811">Translocation</keyword>
<evidence type="ECO:0000256" key="3">
    <source>
        <dbReference type="ARBA" id="ARBA00022475"/>
    </source>
</evidence>
<dbReference type="HAMAP" id="MF_00422">
    <property type="entry name" value="SecE"/>
    <property type="match status" value="1"/>
</dbReference>
<evidence type="ECO:0000313" key="11">
    <source>
        <dbReference type="EMBL" id="XBH17091.1"/>
    </source>
</evidence>
<reference evidence="11" key="1">
    <citation type="submission" date="2023-03" db="EMBL/GenBank/DDBJ databases">
        <title>Edaphobacter sp.</title>
        <authorList>
            <person name="Huber K.J."/>
            <person name="Papendorf J."/>
            <person name="Pilke C."/>
            <person name="Bunk B."/>
            <person name="Sproeer C."/>
            <person name="Pester M."/>
        </authorList>
    </citation>
    <scope>NUCLEOTIDE SEQUENCE</scope>
    <source>
        <strain evidence="11">DSM 110680</strain>
    </source>
</reference>
<dbReference type="NCBIfam" id="TIGR00964">
    <property type="entry name" value="secE_bact"/>
    <property type="match status" value="1"/>
</dbReference>
<dbReference type="InterPro" id="IPR005807">
    <property type="entry name" value="SecE_bac"/>
</dbReference>
<dbReference type="EMBL" id="CP121196">
    <property type="protein sequence ID" value="XBH17091.1"/>
    <property type="molecule type" value="Genomic_DNA"/>
</dbReference>
<dbReference type="InterPro" id="IPR038379">
    <property type="entry name" value="SecE_sf"/>
</dbReference>
<organism evidence="11">
    <name type="scientific">Telmatobacter sp. DSM 110680</name>
    <dbReference type="NCBI Taxonomy" id="3036704"/>
    <lineage>
        <taxon>Bacteria</taxon>
        <taxon>Pseudomonadati</taxon>
        <taxon>Acidobacteriota</taxon>
        <taxon>Terriglobia</taxon>
        <taxon>Terriglobales</taxon>
        <taxon>Acidobacteriaceae</taxon>
        <taxon>Telmatobacter</taxon>
    </lineage>
</organism>
<dbReference type="GO" id="GO:0005886">
    <property type="term" value="C:plasma membrane"/>
    <property type="evidence" value="ECO:0007669"/>
    <property type="project" value="UniProtKB-SubCell"/>
</dbReference>
<feature type="compositionally biased region" description="Basic and acidic residues" evidence="10">
    <location>
        <begin position="1"/>
        <end position="19"/>
    </location>
</feature>
<dbReference type="Gene3D" id="1.20.5.1030">
    <property type="entry name" value="Preprotein translocase secy subunit"/>
    <property type="match status" value="1"/>
</dbReference>
<keyword evidence="4 9" id="KW-0812">Transmembrane</keyword>
<sequence>MATESAIKKGDDHSAKRQEPNALTNFSGGAMTTWSNFTHFLSDVRAEMKKVVTPTRKEVESTTTVVIITVFIFGLFFWVTDSIFSRALQAVLHKMGAQ</sequence>
<evidence type="ECO:0000256" key="2">
    <source>
        <dbReference type="ARBA" id="ARBA00022448"/>
    </source>
</evidence>
<dbReference type="Pfam" id="PF00584">
    <property type="entry name" value="SecE"/>
    <property type="match status" value="1"/>
</dbReference>
<evidence type="ECO:0000256" key="5">
    <source>
        <dbReference type="ARBA" id="ARBA00022927"/>
    </source>
</evidence>
<dbReference type="GO" id="GO:0009306">
    <property type="term" value="P:protein secretion"/>
    <property type="evidence" value="ECO:0007669"/>
    <property type="project" value="UniProtKB-UniRule"/>
</dbReference>